<evidence type="ECO:0000256" key="5">
    <source>
        <dbReference type="ARBA" id="ARBA00022989"/>
    </source>
</evidence>
<dbReference type="STRING" id="642780.SAMN04488570_2703"/>
<dbReference type="Gene3D" id="1.20.1250.20">
    <property type="entry name" value="MFS general substrate transporter like domains"/>
    <property type="match status" value="1"/>
</dbReference>
<keyword evidence="6 7" id="KW-0472">Membrane</keyword>
<feature type="transmembrane region" description="Helical" evidence="7">
    <location>
        <begin position="51"/>
        <end position="68"/>
    </location>
</feature>
<dbReference type="GO" id="GO:0022857">
    <property type="term" value="F:transmembrane transporter activity"/>
    <property type="evidence" value="ECO:0007669"/>
    <property type="project" value="InterPro"/>
</dbReference>
<dbReference type="AlphaFoldDB" id="A0A1H1V3T6"/>
<evidence type="ECO:0000256" key="3">
    <source>
        <dbReference type="ARBA" id="ARBA00022475"/>
    </source>
</evidence>
<proteinExistence type="predicted"/>
<dbReference type="CDD" id="cd17504">
    <property type="entry name" value="MFS_MMR_MDR_like"/>
    <property type="match status" value="1"/>
</dbReference>
<dbReference type="OrthoDB" id="4484751at2"/>
<dbReference type="Proteomes" id="UP000198859">
    <property type="component" value="Chromosome I"/>
</dbReference>
<keyword evidence="2" id="KW-0813">Transport</keyword>
<gene>
    <name evidence="9" type="ORF">SAMN04488570_2703</name>
</gene>
<feature type="transmembrane region" description="Helical" evidence="7">
    <location>
        <begin position="133"/>
        <end position="154"/>
    </location>
</feature>
<feature type="transmembrane region" description="Helical" evidence="7">
    <location>
        <begin position="407"/>
        <end position="425"/>
    </location>
</feature>
<evidence type="ECO:0000256" key="4">
    <source>
        <dbReference type="ARBA" id="ARBA00022692"/>
    </source>
</evidence>
<dbReference type="InterPro" id="IPR011701">
    <property type="entry name" value="MFS"/>
</dbReference>
<feature type="domain" description="Major facilitator superfamily (MFS) profile" evidence="8">
    <location>
        <begin position="13"/>
        <end position="464"/>
    </location>
</feature>
<feature type="transmembrane region" description="Helical" evidence="7">
    <location>
        <begin position="222"/>
        <end position="245"/>
    </location>
</feature>
<evidence type="ECO:0000313" key="9">
    <source>
        <dbReference type="EMBL" id="SDS79036.1"/>
    </source>
</evidence>
<feature type="transmembrane region" description="Helical" evidence="7">
    <location>
        <begin position="197"/>
        <end position="216"/>
    </location>
</feature>
<feature type="transmembrane region" description="Helical" evidence="7">
    <location>
        <begin position="306"/>
        <end position="325"/>
    </location>
</feature>
<evidence type="ECO:0000256" key="7">
    <source>
        <dbReference type="SAM" id="Phobius"/>
    </source>
</evidence>
<evidence type="ECO:0000259" key="8">
    <source>
        <dbReference type="PROSITE" id="PS50850"/>
    </source>
</evidence>
<protein>
    <submittedName>
        <fullName evidence="9">Drug resistance transporter, EmrB/QacA subfamily</fullName>
    </submittedName>
</protein>
<name>A0A1H1V3T6_9ACTN</name>
<dbReference type="PROSITE" id="PS50850">
    <property type="entry name" value="MFS"/>
    <property type="match status" value="1"/>
</dbReference>
<dbReference type="PANTHER" id="PTHR42718">
    <property type="entry name" value="MAJOR FACILITATOR SUPERFAMILY MULTIDRUG TRANSPORTER MFSC"/>
    <property type="match status" value="1"/>
</dbReference>
<reference evidence="10" key="1">
    <citation type="submission" date="2016-10" db="EMBL/GenBank/DDBJ databases">
        <authorList>
            <person name="Varghese N."/>
            <person name="Submissions S."/>
        </authorList>
    </citation>
    <scope>NUCLEOTIDE SEQUENCE [LARGE SCALE GENOMIC DNA]</scope>
    <source>
        <strain evidence="10">DSM 22127</strain>
    </source>
</reference>
<feature type="transmembrane region" description="Helical" evidence="7">
    <location>
        <begin position="363"/>
        <end position="386"/>
    </location>
</feature>
<evidence type="ECO:0000256" key="2">
    <source>
        <dbReference type="ARBA" id="ARBA00022448"/>
    </source>
</evidence>
<feature type="transmembrane region" description="Helical" evidence="7">
    <location>
        <begin position="437"/>
        <end position="459"/>
    </location>
</feature>
<dbReference type="GO" id="GO:0005886">
    <property type="term" value="C:plasma membrane"/>
    <property type="evidence" value="ECO:0007669"/>
    <property type="project" value="UniProtKB-SubCell"/>
</dbReference>
<dbReference type="EMBL" id="LT629757">
    <property type="protein sequence ID" value="SDS79036.1"/>
    <property type="molecule type" value="Genomic_DNA"/>
</dbReference>
<keyword evidence="4 7" id="KW-0812">Transmembrane</keyword>
<dbReference type="RefSeq" id="WP_091733916.1">
    <property type="nucleotide sequence ID" value="NZ_LT629757.1"/>
</dbReference>
<organism evidence="9 10">
    <name type="scientific">Nocardioides scoriae</name>
    <dbReference type="NCBI Taxonomy" id="642780"/>
    <lineage>
        <taxon>Bacteria</taxon>
        <taxon>Bacillati</taxon>
        <taxon>Actinomycetota</taxon>
        <taxon>Actinomycetes</taxon>
        <taxon>Propionibacteriales</taxon>
        <taxon>Nocardioidaceae</taxon>
        <taxon>Nocardioides</taxon>
    </lineage>
</organism>
<dbReference type="PANTHER" id="PTHR42718:SF46">
    <property type="entry name" value="BLR6921 PROTEIN"/>
    <property type="match status" value="1"/>
</dbReference>
<keyword evidence="5 7" id="KW-1133">Transmembrane helix</keyword>
<dbReference type="InterPro" id="IPR036259">
    <property type="entry name" value="MFS_trans_sf"/>
</dbReference>
<feature type="transmembrane region" description="Helical" evidence="7">
    <location>
        <begin position="337"/>
        <end position="357"/>
    </location>
</feature>
<comment type="subcellular location">
    <subcellularLocation>
        <location evidence="1">Cell membrane</location>
        <topology evidence="1">Multi-pass membrane protein</topology>
    </subcellularLocation>
</comment>
<sequence length="487" mass="50424">MASTDTRTDYRVTYLVLCAGVASFSLLQSMVNPVLPTIEAALDTDQATVTWVLTAYLLSASVFTPIIGRVGDKVGKERMLVVALLALAVGSLLAALAPSIGVLIAARAIQGVGGGVLPLTFGIIRDEFPREKVAGAVGTSAALLAVGGGIGLVLAGPIVDALSYRWLFWLPMIMTLLAAAAAHWFVPESPERTPGRINLLSAALLSSWLVTLLLAVSQGHSWGWGSPITVGLFAATVVLLPVWVYAEAHSDSPLIDMRMMRIPTVWTVNLVALLFGMGMYSMFAFLPQFLQTPDDVTGYGFGASVTQSGLLLLPQTVATFLAGLYSGRAAARFGSKAVLVAGATLTSLGLLALVLFHDHVWHLLIESTVLGLGFGLAFAAMSNLIVDAVPQSQTGVASGMNANIRTVGGALGSAVLASVVTANLRPDGLPIESGYTHGFSVLVVTSALAALVAVAVPVVKVVTRSTADDAPATEADGAAVALEPLAR</sequence>
<feature type="transmembrane region" description="Helical" evidence="7">
    <location>
        <begin position="166"/>
        <end position="185"/>
    </location>
</feature>
<feature type="transmembrane region" description="Helical" evidence="7">
    <location>
        <begin position="80"/>
        <end position="98"/>
    </location>
</feature>
<dbReference type="Pfam" id="PF07690">
    <property type="entry name" value="MFS_1"/>
    <property type="match status" value="1"/>
</dbReference>
<evidence type="ECO:0000256" key="1">
    <source>
        <dbReference type="ARBA" id="ARBA00004651"/>
    </source>
</evidence>
<dbReference type="InterPro" id="IPR020846">
    <property type="entry name" value="MFS_dom"/>
</dbReference>
<keyword evidence="3" id="KW-1003">Cell membrane</keyword>
<dbReference type="SUPFAM" id="SSF103473">
    <property type="entry name" value="MFS general substrate transporter"/>
    <property type="match status" value="1"/>
</dbReference>
<accession>A0A1H1V3T6</accession>
<feature type="transmembrane region" description="Helical" evidence="7">
    <location>
        <begin position="12"/>
        <end position="31"/>
    </location>
</feature>
<feature type="transmembrane region" description="Helical" evidence="7">
    <location>
        <begin position="104"/>
        <end position="124"/>
    </location>
</feature>
<keyword evidence="10" id="KW-1185">Reference proteome</keyword>
<evidence type="ECO:0000313" key="10">
    <source>
        <dbReference type="Proteomes" id="UP000198859"/>
    </source>
</evidence>
<evidence type="ECO:0000256" key="6">
    <source>
        <dbReference type="ARBA" id="ARBA00023136"/>
    </source>
</evidence>
<feature type="transmembrane region" description="Helical" evidence="7">
    <location>
        <begin position="266"/>
        <end position="286"/>
    </location>
</feature>
<dbReference type="Gene3D" id="1.20.1720.10">
    <property type="entry name" value="Multidrug resistance protein D"/>
    <property type="match status" value="1"/>
</dbReference>